<sequence>MASGTLRNFRRPTERSISKTPAEWNAMRKVDAFARERTPTHPLNEDDAMKKSHIATLIACLLSASAASFTASAATSAGAAAAPHAASGAPGRLAALPPGPDSNARITEAYARMVARQAYFWGWPLVNIYNRRLAFEQAPAPGLIGGILPFAPLNRLAMLHDYVEPQERDVACPNQDVVYGGSVLALDTSPAVVQVPDFGKRFWVYQVVDARTDSFAKLGKMYGTKPGFYLLVGPNWNGKVPAGITGVFRSTTNTGMVVPRVFQDTTPADKTAVKEVIQGINVYPLSEFDGKMKRHDWATLPAFPKPASTGSTEETAWVFPDKFFDELPAVMADAPAMPGEEGLYAQIRAVLEAAKHDPALKKAMTEEATLAQKQLVDPLLQFRHWGDPLPYNWTTISNGAAFGTDYFTRTAVAKSNILVNANQETKYFYQDLGADGARLNGAHRYTVTFPEGQTPPVDGFWSLTLYSAEHFFVPNEIKRYSIGTKNRDLQYNADGSLTIYIQADAPKDAKARANWLPSPANADFSLYLRAYGPKPAITEGQWTPPGVNAAGH</sequence>
<feature type="domain" description="DUF1254" evidence="3">
    <location>
        <begin position="154"/>
        <end position="284"/>
    </location>
</feature>
<dbReference type="OrthoDB" id="104565at2"/>
<evidence type="ECO:0000313" key="4">
    <source>
        <dbReference type="EMBL" id="TDG17752.1"/>
    </source>
</evidence>
<organism evidence="4 5">
    <name type="scientific">Paraburkholderia silviterrae</name>
    <dbReference type="NCBI Taxonomy" id="2528715"/>
    <lineage>
        <taxon>Bacteria</taxon>
        <taxon>Pseudomonadati</taxon>
        <taxon>Pseudomonadota</taxon>
        <taxon>Betaproteobacteria</taxon>
        <taxon>Burkholderiales</taxon>
        <taxon>Burkholderiaceae</taxon>
        <taxon>Paraburkholderia</taxon>
    </lineage>
</organism>
<evidence type="ECO:0000256" key="1">
    <source>
        <dbReference type="SAM" id="MobiDB-lite"/>
    </source>
</evidence>
<dbReference type="SUPFAM" id="SSF160935">
    <property type="entry name" value="VPA0735-like"/>
    <property type="match status" value="1"/>
</dbReference>
<keyword evidence="5" id="KW-1185">Reference proteome</keyword>
<accession>A0A4R5LZ64</accession>
<proteinExistence type="predicted"/>
<dbReference type="Gene3D" id="2.60.40.1610">
    <property type="entry name" value="Domain of unknown function DUF1254"/>
    <property type="match status" value="1"/>
</dbReference>
<protein>
    <submittedName>
        <fullName evidence="4">DUF1254 domain-containing protein</fullName>
    </submittedName>
</protein>
<dbReference type="InterPro" id="IPR010621">
    <property type="entry name" value="DUF1214"/>
</dbReference>
<dbReference type="AlphaFoldDB" id="A0A4R5LZ64"/>
<dbReference type="Pfam" id="PF06742">
    <property type="entry name" value="DUF1214"/>
    <property type="match status" value="1"/>
</dbReference>
<evidence type="ECO:0000259" key="3">
    <source>
        <dbReference type="Pfam" id="PF06863"/>
    </source>
</evidence>
<dbReference type="InterPro" id="IPR037049">
    <property type="entry name" value="DUF1214_C_sf"/>
</dbReference>
<feature type="region of interest" description="Disordered" evidence="1">
    <location>
        <begin position="1"/>
        <end position="20"/>
    </location>
</feature>
<comment type="caution">
    <text evidence="4">The sequence shown here is derived from an EMBL/GenBank/DDBJ whole genome shotgun (WGS) entry which is preliminary data.</text>
</comment>
<evidence type="ECO:0000259" key="2">
    <source>
        <dbReference type="Pfam" id="PF06742"/>
    </source>
</evidence>
<dbReference type="PANTHER" id="PTHR36509">
    <property type="entry name" value="BLL3101 PROTEIN"/>
    <property type="match status" value="1"/>
</dbReference>
<dbReference type="InterPro" id="IPR037050">
    <property type="entry name" value="DUF1254_sf"/>
</dbReference>
<feature type="domain" description="DUF1214" evidence="2">
    <location>
        <begin position="425"/>
        <end position="534"/>
    </location>
</feature>
<dbReference type="InterPro" id="IPR010679">
    <property type="entry name" value="DUF1254"/>
</dbReference>
<dbReference type="PANTHER" id="PTHR36509:SF2">
    <property type="entry name" value="BLL3101 PROTEIN"/>
    <property type="match status" value="1"/>
</dbReference>
<name>A0A4R5LZ64_9BURK</name>
<reference evidence="4 5" key="1">
    <citation type="submission" date="2019-03" db="EMBL/GenBank/DDBJ databases">
        <title>Paraburkholderia sp. 4M-K11, isolated from subtropical forest soil.</title>
        <authorList>
            <person name="Gao Z.-H."/>
            <person name="Qiu L.-H."/>
        </authorList>
    </citation>
    <scope>NUCLEOTIDE SEQUENCE [LARGE SCALE GENOMIC DNA]</scope>
    <source>
        <strain evidence="4 5">4M-K11</strain>
    </source>
</reference>
<dbReference type="Gene3D" id="2.60.120.600">
    <property type="entry name" value="Domain of unknown function DUF1214, C-terminal domain"/>
    <property type="match status" value="1"/>
</dbReference>
<dbReference type="Pfam" id="PF06863">
    <property type="entry name" value="DUF1254"/>
    <property type="match status" value="1"/>
</dbReference>
<dbReference type="EMBL" id="SMRP01000039">
    <property type="protein sequence ID" value="TDG17752.1"/>
    <property type="molecule type" value="Genomic_DNA"/>
</dbReference>
<dbReference type="Proteomes" id="UP000295722">
    <property type="component" value="Unassembled WGS sequence"/>
</dbReference>
<evidence type="ECO:0000313" key="5">
    <source>
        <dbReference type="Proteomes" id="UP000295722"/>
    </source>
</evidence>
<gene>
    <name evidence="4" type="ORF">EYW47_36665</name>
</gene>